<dbReference type="Pfam" id="PF04191">
    <property type="entry name" value="PEMT"/>
    <property type="match status" value="1"/>
</dbReference>
<keyword evidence="7" id="KW-1185">Reference proteome</keyword>
<evidence type="ECO:0000256" key="4">
    <source>
        <dbReference type="ARBA" id="ARBA00023136"/>
    </source>
</evidence>
<keyword evidence="4 5" id="KW-0472">Membrane</keyword>
<proteinExistence type="predicted"/>
<feature type="transmembrane region" description="Helical" evidence="5">
    <location>
        <begin position="101"/>
        <end position="122"/>
    </location>
</feature>
<dbReference type="Proteomes" id="UP001166191">
    <property type="component" value="Unassembled WGS sequence"/>
</dbReference>
<evidence type="ECO:0000313" key="6">
    <source>
        <dbReference type="EMBL" id="MBU3029976.1"/>
    </source>
</evidence>
<reference evidence="6" key="1">
    <citation type="submission" date="2021-06" db="EMBL/GenBank/DDBJ databases">
        <title>Paracoccus bacterium XHP0099 sp. nov., isolated from the surface waters of the Yellow Sea.</title>
        <authorList>
            <person name="Xue H."/>
            <person name="Zhang D."/>
        </authorList>
    </citation>
    <scope>NUCLEOTIDE SEQUENCE</scope>
    <source>
        <strain evidence="6">XHP0099</strain>
    </source>
</reference>
<dbReference type="PANTHER" id="PTHR12714:SF9">
    <property type="entry name" value="PROTEIN-S-ISOPRENYLCYSTEINE O-METHYLTRANSFERASE"/>
    <property type="match status" value="1"/>
</dbReference>
<keyword evidence="2 5" id="KW-0812">Transmembrane</keyword>
<organism evidence="6 7">
    <name type="scientific">Paracoccus marinaquae</name>
    <dbReference type="NCBI Taxonomy" id="2841926"/>
    <lineage>
        <taxon>Bacteria</taxon>
        <taxon>Pseudomonadati</taxon>
        <taxon>Pseudomonadota</taxon>
        <taxon>Alphaproteobacteria</taxon>
        <taxon>Rhodobacterales</taxon>
        <taxon>Paracoccaceae</taxon>
        <taxon>Paracoccus</taxon>
    </lineage>
</organism>
<comment type="caution">
    <text evidence="6">The sequence shown here is derived from an EMBL/GenBank/DDBJ whole genome shotgun (WGS) entry which is preliminary data.</text>
</comment>
<evidence type="ECO:0000256" key="2">
    <source>
        <dbReference type="ARBA" id="ARBA00022692"/>
    </source>
</evidence>
<comment type="subcellular location">
    <subcellularLocation>
        <location evidence="1">Endomembrane system</location>
        <topology evidence="1">Multi-pass membrane protein</topology>
    </subcellularLocation>
</comment>
<evidence type="ECO:0000313" key="7">
    <source>
        <dbReference type="Proteomes" id="UP001166191"/>
    </source>
</evidence>
<accession>A0ABS6AKN2</accession>
<evidence type="ECO:0000256" key="5">
    <source>
        <dbReference type="SAM" id="Phobius"/>
    </source>
</evidence>
<evidence type="ECO:0000256" key="1">
    <source>
        <dbReference type="ARBA" id="ARBA00004127"/>
    </source>
</evidence>
<dbReference type="EMBL" id="JAHKNG010000009">
    <property type="protein sequence ID" value="MBU3029976.1"/>
    <property type="molecule type" value="Genomic_DNA"/>
</dbReference>
<sequence length="147" mass="16180">MRVTADYPPIWLAGFAGLGWLTGQVLPHGPAWQLPAGWAVVAAGLVLMGVAALTMRRHRTTLDPFGQPRNLVTSGVFALSRNPIYLGDALILAGLCLIFRAPFAALLLVPGFVAVIGTRFIAREERLLARDFPKEFAAYRLRTRRWI</sequence>
<dbReference type="RefSeq" id="WP_216032654.1">
    <property type="nucleotide sequence ID" value="NZ_JAHKNG010000009.1"/>
</dbReference>
<gene>
    <name evidence="6" type="ORF">KNW02_07575</name>
</gene>
<protein>
    <submittedName>
        <fullName evidence="6">Isoprenylcysteine carboxylmethyltransferase family protein</fullName>
    </submittedName>
</protein>
<keyword evidence="3 5" id="KW-1133">Transmembrane helix</keyword>
<dbReference type="PANTHER" id="PTHR12714">
    <property type="entry name" value="PROTEIN-S ISOPRENYLCYSTEINE O-METHYLTRANSFERASE"/>
    <property type="match status" value="1"/>
</dbReference>
<evidence type="ECO:0000256" key="3">
    <source>
        <dbReference type="ARBA" id="ARBA00022989"/>
    </source>
</evidence>
<name>A0ABS6AKN2_9RHOB</name>
<feature type="transmembrane region" description="Helical" evidence="5">
    <location>
        <begin position="37"/>
        <end position="55"/>
    </location>
</feature>
<dbReference type="InterPro" id="IPR007318">
    <property type="entry name" value="Phopholipid_MeTrfase"/>
</dbReference>
<feature type="transmembrane region" description="Helical" evidence="5">
    <location>
        <begin position="76"/>
        <end position="95"/>
    </location>
</feature>